<dbReference type="EMBL" id="CAUYUJ010004669">
    <property type="protein sequence ID" value="CAK0810484.1"/>
    <property type="molecule type" value="Genomic_DNA"/>
</dbReference>
<proteinExistence type="predicted"/>
<accession>A0ABN9QWU6</accession>
<gene>
    <name evidence="3" type="ORF">PCOR1329_LOCUS15439</name>
</gene>
<evidence type="ECO:0000313" key="4">
    <source>
        <dbReference type="Proteomes" id="UP001189429"/>
    </source>
</evidence>
<evidence type="ECO:0000256" key="1">
    <source>
        <dbReference type="SAM" id="Phobius"/>
    </source>
</evidence>
<feature type="chain" id="PRO_5046335016" evidence="2">
    <location>
        <begin position="20"/>
        <end position="125"/>
    </location>
</feature>
<evidence type="ECO:0000313" key="3">
    <source>
        <dbReference type="EMBL" id="CAK0810484.1"/>
    </source>
</evidence>
<comment type="caution">
    <text evidence="3">The sequence shown here is derived from an EMBL/GenBank/DDBJ whole genome shotgun (WGS) entry which is preliminary data.</text>
</comment>
<keyword evidence="1" id="KW-0472">Membrane</keyword>
<reference evidence="3" key="1">
    <citation type="submission" date="2023-10" db="EMBL/GenBank/DDBJ databases">
        <authorList>
            <person name="Chen Y."/>
            <person name="Shah S."/>
            <person name="Dougan E. K."/>
            <person name="Thang M."/>
            <person name="Chan C."/>
        </authorList>
    </citation>
    <scope>NUCLEOTIDE SEQUENCE [LARGE SCALE GENOMIC DNA]</scope>
</reference>
<keyword evidence="4" id="KW-1185">Reference proteome</keyword>
<name>A0ABN9QWU6_9DINO</name>
<organism evidence="3 4">
    <name type="scientific">Prorocentrum cordatum</name>
    <dbReference type="NCBI Taxonomy" id="2364126"/>
    <lineage>
        <taxon>Eukaryota</taxon>
        <taxon>Sar</taxon>
        <taxon>Alveolata</taxon>
        <taxon>Dinophyceae</taxon>
        <taxon>Prorocentrales</taxon>
        <taxon>Prorocentraceae</taxon>
        <taxon>Prorocentrum</taxon>
    </lineage>
</organism>
<evidence type="ECO:0000256" key="2">
    <source>
        <dbReference type="SAM" id="SignalP"/>
    </source>
</evidence>
<keyword evidence="1" id="KW-0812">Transmembrane</keyword>
<feature type="signal peptide" evidence="2">
    <location>
        <begin position="1"/>
        <end position="19"/>
    </location>
</feature>
<keyword evidence="2" id="KW-0732">Signal</keyword>
<feature type="transmembrane region" description="Helical" evidence="1">
    <location>
        <begin position="92"/>
        <end position="115"/>
    </location>
</feature>
<dbReference type="Proteomes" id="UP001189429">
    <property type="component" value="Unassembled WGS sequence"/>
</dbReference>
<protein>
    <submittedName>
        <fullName evidence="3">Uncharacterized protein</fullName>
    </submittedName>
</protein>
<feature type="non-terminal residue" evidence="3">
    <location>
        <position position="1"/>
    </location>
</feature>
<sequence length="125" mass="12857">VHGGAAVSVLVLLAVEAAAHMGTPKLAAVASAIPTGMPLALFSRVGSWLRSQAGAGPASGAVADFSDACLRGSIGTVAFAMAMRTVARRGGAWYWMVLAGYAAWLAAWWLVAILFEPSQAEKRDA</sequence>
<keyword evidence="1" id="KW-1133">Transmembrane helix</keyword>